<dbReference type="GO" id="GO:0004520">
    <property type="term" value="F:DNA endonuclease activity"/>
    <property type="evidence" value="ECO:0007669"/>
    <property type="project" value="TreeGrafter"/>
</dbReference>
<sequence length="174" mass="20149">MVQRKLENKFTYFLRDPRVTSNLPSRVDNLSPEKIWETFLSAIFYVGKGKRSRPYQHLYDAVQLWKTQESPSSKKIAVLFVYLFFKHVWNDGGGVICLHVFLNNIPVEAYTREAVMIGALGLENLTNAKGGEFYGVAAIWMSRQKRMLGVYLLYRAMGIFLNEGERQLYPEDIN</sequence>
<dbReference type="GO" id="GO:0005737">
    <property type="term" value="C:cytoplasm"/>
    <property type="evidence" value="ECO:0007669"/>
    <property type="project" value="TreeGrafter"/>
</dbReference>
<dbReference type="GO" id="GO:0000724">
    <property type="term" value="P:double-strand break repair via homologous recombination"/>
    <property type="evidence" value="ECO:0007669"/>
    <property type="project" value="TreeGrafter"/>
</dbReference>
<name>A0A6J2XBA7_SITOR</name>
<dbReference type="CDD" id="cd10454">
    <property type="entry name" value="GIY-YIG_COG3680_Meta"/>
    <property type="match status" value="1"/>
</dbReference>
<dbReference type="PANTHER" id="PTHR46427:SF1">
    <property type="entry name" value="ANKYRIN REPEAT AND LEM DOMAIN-CONTAINING PROTEIN 1"/>
    <property type="match status" value="1"/>
</dbReference>
<dbReference type="AlphaFoldDB" id="A0A6J2XBA7"/>
<dbReference type="Pfam" id="PF22945">
    <property type="entry name" value="LEM-3_GIY-YIG"/>
    <property type="match status" value="1"/>
</dbReference>
<proteinExistence type="predicted"/>
<dbReference type="GO" id="GO:0000712">
    <property type="term" value="P:resolution of meiotic recombination intermediates"/>
    <property type="evidence" value="ECO:0007669"/>
    <property type="project" value="TreeGrafter"/>
</dbReference>
<dbReference type="KEGG" id="soy:115876556"/>
<gene>
    <name evidence="2" type="primary">LOC115876556</name>
</gene>
<dbReference type="RefSeq" id="XP_030748225.1">
    <property type="nucleotide sequence ID" value="XM_030892365.1"/>
</dbReference>
<dbReference type="PANTHER" id="PTHR46427">
    <property type="entry name" value="ANKYRIN REPEAT AND LEM DOMAIN-CONTAINING PROTEIN 1"/>
    <property type="match status" value="1"/>
</dbReference>
<dbReference type="GeneID" id="115876556"/>
<accession>A0A6J2XBA7</accession>
<dbReference type="OrthoDB" id="1601181at2759"/>
<dbReference type="InParanoid" id="A0A6J2XBA7"/>
<reference evidence="2" key="1">
    <citation type="submission" date="2025-08" db="UniProtKB">
        <authorList>
            <consortium name="RefSeq"/>
        </authorList>
    </citation>
    <scope>IDENTIFICATION</scope>
    <source>
        <tissue evidence="2">Gonads</tissue>
    </source>
</reference>
<dbReference type="Proteomes" id="UP000504635">
    <property type="component" value="Unplaced"/>
</dbReference>
<evidence type="ECO:0000313" key="2">
    <source>
        <dbReference type="RefSeq" id="XP_030748225.1"/>
    </source>
</evidence>
<organism evidence="1 2">
    <name type="scientific">Sitophilus oryzae</name>
    <name type="common">Rice weevil</name>
    <name type="synonym">Curculio oryzae</name>
    <dbReference type="NCBI Taxonomy" id="7048"/>
    <lineage>
        <taxon>Eukaryota</taxon>
        <taxon>Metazoa</taxon>
        <taxon>Ecdysozoa</taxon>
        <taxon>Arthropoda</taxon>
        <taxon>Hexapoda</taxon>
        <taxon>Insecta</taxon>
        <taxon>Pterygota</taxon>
        <taxon>Neoptera</taxon>
        <taxon>Endopterygota</taxon>
        <taxon>Coleoptera</taxon>
        <taxon>Polyphaga</taxon>
        <taxon>Cucujiformia</taxon>
        <taxon>Curculionidae</taxon>
        <taxon>Dryophthorinae</taxon>
        <taxon>Sitophilus</taxon>
    </lineage>
</organism>
<evidence type="ECO:0000313" key="1">
    <source>
        <dbReference type="Proteomes" id="UP000504635"/>
    </source>
</evidence>
<protein>
    <submittedName>
        <fullName evidence="2">Ankyrin repeat and LEM domain-containing protein 1</fullName>
    </submittedName>
</protein>
<dbReference type="InterPro" id="IPR034998">
    <property type="entry name" value="ANKLE1"/>
</dbReference>
<keyword evidence="1" id="KW-1185">Reference proteome</keyword>
<dbReference type="GO" id="GO:0005654">
    <property type="term" value="C:nucleoplasm"/>
    <property type="evidence" value="ECO:0007669"/>
    <property type="project" value="TreeGrafter"/>
</dbReference>